<dbReference type="CDD" id="cd05466">
    <property type="entry name" value="PBP2_LTTR_substrate"/>
    <property type="match status" value="1"/>
</dbReference>
<proteinExistence type="inferred from homology"/>
<evidence type="ECO:0000313" key="6">
    <source>
        <dbReference type="EMBL" id="QNM09221.1"/>
    </source>
</evidence>
<gene>
    <name evidence="6" type="ORF">H9Q79_02710</name>
</gene>
<evidence type="ECO:0000259" key="5">
    <source>
        <dbReference type="PROSITE" id="PS50931"/>
    </source>
</evidence>
<dbReference type="InterPro" id="IPR000847">
    <property type="entry name" value="LysR_HTH_N"/>
</dbReference>
<keyword evidence="2" id="KW-0805">Transcription regulation</keyword>
<dbReference type="GO" id="GO:0005829">
    <property type="term" value="C:cytosol"/>
    <property type="evidence" value="ECO:0007669"/>
    <property type="project" value="TreeGrafter"/>
</dbReference>
<accession>A0A7G9GEI9</accession>
<dbReference type="InterPro" id="IPR036390">
    <property type="entry name" value="WH_DNA-bd_sf"/>
</dbReference>
<dbReference type="GO" id="GO:0003677">
    <property type="term" value="F:DNA binding"/>
    <property type="evidence" value="ECO:0007669"/>
    <property type="project" value="UniProtKB-KW"/>
</dbReference>
<comment type="similarity">
    <text evidence="1">Belongs to the LysR transcriptional regulatory family.</text>
</comment>
<evidence type="ECO:0000256" key="1">
    <source>
        <dbReference type="ARBA" id="ARBA00009437"/>
    </source>
</evidence>
<dbReference type="EMBL" id="CP060635">
    <property type="protein sequence ID" value="QNM09221.1"/>
    <property type="molecule type" value="Genomic_DNA"/>
</dbReference>
<dbReference type="InterPro" id="IPR005119">
    <property type="entry name" value="LysR_subst-bd"/>
</dbReference>
<dbReference type="Gene3D" id="1.10.10.10">
    <property type="entry name" value="Winged helix-like DNA-binding domain superfamily/Winged helix DNA-binding domain"/>
    <property type="match status" value="1"/>
</dbReference>
<evidence type="ECO:0000256" key="3">
    <source>
        <dbReference type="ARBA" id="ARBA00023125"/>
    </source>
</evidence>
<dbReference type="AlphaFoldDB" id="A0A7G9GEI9"/>
<reference evidence="6 7" key="1">
    <citation type="submission" date="2020-08" db="EMBL/GenBank/DDBJ databases">
        <authorList>
            <person name="Liu C."/>
            <person name="Sun Q."/>
        </authorList>
    </citation>
    <scope>NUCLEOTIDE SEQUENCE [LARGE SCALE GENOMIC DNA]</scope>
    <source>
        <strain evidence="6 7">NSJ-29</strain>
    </source>
</reference>
<dbReference type="InterPro" id="IPR050950">
    <property type="entry name" value="HTH-type_LysR_regulators"/>
</dbReference>
<dbReference type="GO" id="GO:0003700">
    <property type="term" value="F:DNA-binding transcription factor activity"/>
    <property type="evidence" value="ECO:0007669"/>
    <property type="project" value="InterPro"/>
</dbReference>
<evidence type="ECO:0000313" key="7">
    <source>
        <dbReference type="Proteomes" id="UP000515860"/>
    </source>
</evidence>
<dbReference type="Proteomes" id="UP000515860">
    <property type="component" value="Chromosome"/>
</dbReference>
<dbReference type="PANTHER" id="PTHR30419:SF8">
    <property type="entry name" value="NITROGEN ASSIMILATION TRANSCRIPTIONAL ACTIVATOR-RELATED"/>
    <property type="match status" value="1"/>
</dbReference>
<dbReference type="KEGG" id="whj:H9Q79_02710"/>
<dbReference type="PRINTS" id="PR00039">
    <property type="entry name" value="HTHLYSR"/>
</dbReference>
<dbReference type="Pfam" id="PF00126">
    <property type="entry name" value="HTH_1"/>
    <property type="match status" value="1"/>
</dbReference>
<organism evidence="6 7">
    <name type="scientific">Wansuia hejianensis</name>
    <dbReference type="NCBI Taxonomy" id="2763667"/>
    <lineage>
        <taxon>Bacteria</taxon>
        <taxon>Bacillati</taxon>
        <taxon>Bacillota</taxon>
        <taxon>Clostridia</taxon>
        <taxon>Lachnospirales</taxon>
        <taxon>Lachnospiraceae</taxon>
        <taxon>Wansuia</taxon>
    </lineage>
</organism>
<keyword evidence="3" id="KW-0238">DNA-binding</keyword>
<name>A0A7G9GEI9_9FIRM</name>
<keyword evidence="4" id="KW-0804">Transcription</keyword>
<dbReference type="RefSeq" id="WP_118642233.1">
    <property type="nucleotide sequence ID" value="NZ_CP060635.1"/>
</dbReference>
<dbReference type="InterPro" id="IPR036388">
    <property type="entry name" value="WH-like_DNA-bd_sf"/>
</dbReference>
<keyword evidence="7" id="KW-1185">Reference proteome</keyword>
<sequence>MFEGMQYVFAVYQEQSFSKAAQKLYISQPSLSATIKKIEKKVGAPLFERNTTPIQLTRCGEEYIKCAKEIMDIENGFTNFVSNIDQLKAGMLSVGGSNLFTSYVLLPIIAKFKETYPAVDIRLVEANTSLLENHLQSGYLDLIIETYPFNPQLFARDEYCAESLLLAVPKRFEINDRYTEYQLTAEDIRQDRHILPETPCVPLVQFKNEPFLFLRHGNDTRIRAEKICKKHGFSPKIVLYLDQQITCYHVSCYGMGISFISDTLIKHVKDDANIIYYRVDGPNEVCRSIYFYYKQGKYITRAMEEFIRIAREDRKAK</sequence>
<dbReference type="SUPFAM" id="SSF46785">
    <property type="entry name" value="Winged helix' DNA-binding domain"/>
    <property type="match status" value="1"/>
</dbReference>
<evidence type="ECO:0000256" key="2">
    <source>
        <dbReference type="ARBA" id="ARBA00023015"/>
    </source>
</evidence>
<dbReference type="PANTHER" id="PTHR30419">
    <property type="entry name" value="HTH-TYPE TRANSCRIPTIONAL REGULATOR YBHD"/>
    <property type="match status" value="1"/>
</dbReference>
<dbReference type="PROSITE" id="PS50931">
    <property type="entry name" value="HTH_LYSR"/>
    <property type="match status" value="1"/>
</dbReference>
<dbReference type="SUPFAM" id="SSF53850">
    <property type="entry name" value="Periplasmic binding protein-like II"/>
    <property type="match status" value="1"/>
</dbReference>
<evidence type="ECO:0000256" key="4">
    <source>
        <dbReference type="ARBA" id="ARBA00023163"/>
    </source>
</evidence>
<feature type="domain" description="HTH lysR-type" evidence="5">
    <location>
        <begin position="1"/>
        <end position="57"/>
    </location>
</feature>
<protein>
    <submittedName>
        <fullName evidence="6">LysR family transcriptional regulator</fullName>
    </submittedName>
</protein>
<dbReference type="Pfam" id="PF03466">
    <property type="entry name" value="LysR_substrate"/>
    <property type="match status" value="1"/>
</dbReference>
<dbReference type="Gene3D" id="3.40.190.290">
    <property type="match status" value="1"/>
</dbReference>